<keyword evidence="5" id="KW-0479">Metal-binding</keyword>
<dbReference type="GO" id="GO:0031522">
    <property type="term" value="C:cell envelope Sec protein transport complex"/>
    <property type="evidence" value="ECO:0007669"/>
    <property type="project" value="TreeGrafter"/>
</dbReference>
<keyword evidence="10 14" id="KW-1278">Translocase</keyword>
<feature type="binding site" evidence="14">
    <location>
        <begin position="102"/>
        <end position="106"/>
    </location>
    <ligand>
        <name>ATP</name>
        <dbReference type="ChEBI" id="CHEBI:30616"/>
    </ligand>
</feature>
<keyword evidence="11 14" id="KW-0811">Translocation</keyword>
<dbReference type="GO" id="GO:0046872">
    <property type="term" value="F:metal ion binding"/>
    <property type="evidence" value="ECO:0007669"/>
    <property type="project" value="UniProtKB-KW"/>
</dbReference>
<evidence type="ECO:0000256" key="5">
    <source>
        <dbReference type="ARBA" id="ARBA00022723"/>
    </source>
</evidence>
<dbReference type="NCBIfam" id="NF009538">
    <property type="entry name" value="PRK12904.1"/>
    <property type="match status" value="1"/>
</dbReference>
<evidence type="ECO:0000256" key="1">
    <source>
        <dbReference type="ARBA" id="ARBA00007650"/>
    </source>
</evidence>
<sequence length="796" mass="91378">MALLKRLVDRNEREVHRLRKMVARINALEPEMEKLSDEQLRAKTAEFRERLANGEKLDNLLFEAFAVVREASRRVLGQRHFDVQLMGGIVLHEGRIAEMKTGEGKTLVATLPSYLNALAGKGVHVVTVNDYLARRDAENMGRIHQFLGLTVGLNIPGMDFNQKKAAYNADITYGTNNEFGFDYLRDNMVMSLDQMVQRKLHYAIVDEVDSILIDEARTPLIISGPAEKSADLYFRADLFVRSLTEGDYEVDEKMRTVNLTEDSGVQKAERFFGVDNLFDPEHVQLMHHITQALKAHHLMKRDKDYVVRGDEIVIVDEFTGRMMEGRRYSEGLHQAIEAKEGVRVQNETKTLATITLQNYFRMYEKLSGMTGTAKTEEKEFVEIYGMDVVVIPTNKPMIRKDLPDIIYKTERAKFNAVVEEIVRRHQTGQPVLVGTTSIEKSEILSNLLRRRGVMHQVLNAKHHEREAEIVARAGQPHAVTIATNMAGRGTDILLGEGVAELGGLHIIGTERHESRRIDNQLRGRAGRQGDPGSSQFFLSLEDDLLRLFGSENISRMMDRLGLEEDQPIDAKMLTGAIERAQKKVEANNYDIRKHVLRYDDVMNKQREVIYRQRRQILEQENLREIVEGMGKDLIDHMLDVYCSEEQVPEDWDIPAMISYAERHFLNPGQVTEEELRRLDRDELRDRLYELLAANYDRREEELGPFLRDLERVVVLRTVDAKWMDHIDAMDQFRQGVHLRSYGQADPLVIYQKEGFEMFEAMIHSIEEEVILYVFKATVTMAPPPVQIHDSVPVQGG</sequence>
<keyword evidence="12 14" id="KW-0472">Membrane</keyword>
<keyword evidence="8 14" id="KW-0067">ATP-binding</keyword>
<evidence type="ECO:0000256" key="3">
    <source>
        <dbReference type="ARBA" id="ARBA00022475"/>
    </source>
</evidence>
<keyword evidence="3 14" id="KW-1003">Cell membrane</keyword>
<dbReference type="EC" id="7.4.2.8" evidence="14"/>
<dbReference type="Pfam" id="PF07517">
    <property type="entry name" value="SecA_DEAD"/>
    <property type="match status" value="1"/>
</dbReference>
<dbReference type="PRINTS" id="PR00906">
    <property type="entry name" value="SECA"/>
</dbReference>
<dbReference type="FunFam" id="1.10.3060.10:FF:000002">
    <property type="entry name" value="Preprotein translocase subunit SecA"/>
    <property type="match status" value="1"/>
</dbReference>
<protein>
    <recommendedName>
        <fullName evidence="14 15">Protein translocase subunit SecA</fullName>
        <ecNumber evidence="14">7.4.2.8</ecNumber>
    </recommendedName>
</protein>
<dbReference type="AlphaFoldDB" id="A0A1I7LDW9"/>
<dbReference type="CDD" id="cd17928">
    <property type="entry name" value="DEXDc_SecA"/>
    <property type="match status" value="1"/>
</dbReference>
<dbReference type="eggNOG" id="COG0653">
    <property type="taxonomic scope" value="Bacteria"/>
</dbReference>
<dbReference type="InterPro" id="IPR011115">
    <property type="entry name" value="SecA_DEAD"/>
</dbReference>
<keyword evidence="20" id="KW-1185">Reference proteome</keyword>
<reference evidence="20" key="1">
    <citation type="submission" date="2016-10" db="EMBL/GenBank/DDBJ databases">
        <authorList>
            <person name="Varghese N."/>
        </authorList>
    </citation>
    <scope>NUCLEOTIDE SEQUENCE [LARGE SCALE GENOMIC DNA]</scope>
    <source>
        <strain evidence="20">DSM 17980</strain>
    </source>
</reference>
<evidence type="ECO:0000259" key="17">
    <source>
        <dbReference type="PROSITE" id="PS51194"/>
    </source>
</evidence>
<dbReference type="InterPro" id="IPR044722">
    <property type="entry name" value="SecA_SF2_C"/>
</dbReference>
<evidence type="ECO:0000313" key="19">
    <source>
        <dbReference type="EMBL" id="SFV07881.1"/>
    </source>
</evidence>
<accession>A0A1I7LDW9</accession>
<dbReference type="InterPro" id="IPR014018">
    <property type="entry name" value="SecA_motor_DEAD"/>
</dbReference>
<evidence type="ECO:0000256" key="4">
    <source>
        <dbReference type="ARBA" id="ARBA00022490"/>
    </source>
</evidence>
<evidence type="ECO:0000259" key="18">
    <source>
        <dbReference type="PROSITE" id="PS51196"/>
    </source>
</evidence>
<dbReference type="InterPro" id="IPR027417">
    <property type="entry name" value="P-loop_NTPase"/>
</dbReference>
<evidence type="ECO:0000313" key="20">
    <source>
        <dbReference type="Proteomes" id="UP000183508"/>
    </source>
</evidence>
<dbReference type="GO" id="GO:0005886">
    <property type="term" value="C:plasma membrane"/>
    <property type="evidence" value="ECO:0007669"/>
    <property type="project" value="UniProtKB-SubCell"/>
</dbReference>
<feature type="domain" description="SecA family profile" evidence="18">
    <location>
        <begin position="1"/>
        <end position="569"/>
    </location>
</feature>
<evidence type="ECO:0000259" key="16">
    <source>
        <dbReference type="PROSITE" id="PS51192"/>
    </source>
</evidence>
<dbReference type="PROSITE" id="PS51196">
    <property type="entry name" value="SECA_MOTOR_DEAD"/>
    <property type="match status" value="1"/>
</dbReference>
<feature type="binding site" evidence="14">
    <location>
        <position position="84"/>
    </location>
    <ligand>
        <name>ATP</name>
        <dbReference type="ChEBI" id="CHEBI:30616"/>
    </ligand>
</feature>
<dbReference type="InterPro" id="IPR036670">
    <property type="entry name" value="SecA_X-link_sf"/>
</dbReference>
<dbReference type="GO" id="GO:0017038">
    <property type="term" value="P:protein import"/>
    <property type="evidence" value="ECO:0007669"/>
    <property type="project" value="InterPro"/>
</dbReference>
<dbReference type="SMART" id="SM00957">
    <property type="entry name" value="SecA_DEAD"/>
    <property type="match status" value="1"/>
</dbReference>
<dbReference type="InterPro" id="IPR011130">
    <property type="entry name" value="SecA_preprotein_X-link_dom"/>
</dbReference>
<dbReference type="InterPro" id="IPR000185">
    <property type="entry name" value="SecA"/>
</dbReference>
<feature type="domain" description="Helicase C-terminal" evidence="17">
    <location>
        <begin position="401"/>
        <end position="585"/>
    </location>
</feature>
<gene>
    <name evidence="14" type="primary">secA</name>
    <name evidence="19" type="ORF">SAMN05421543_1404</name>
</gene>
<dbReference type="InterPro" id="IPR020937">
    <property type="entry name" value="SecA_CS"/>
</dbReference>
<dbReference type="NCBIfam" id="NF006630">
    <property type="entry name" value="PRK09200.1"/>
    <property type="match status" value="1"/>
</dbReference>
<comment type="function">
    <text evidence="14">Part of the Sec protein translocase complex. Interacts with the SecYEG preprotein conducting channel. Has a central role in coupling the hydrolysis of ATP to the transfer of proteins into and across the cell membrane, serving as an ATP-driven molecular motor driving the stepwise translocation of polypeptide chains across the membrane.</text>
</comment>
<feature type="domain" description="Helicase ATP-binding" evidence="16">
    <location>
        <begin position="86"/>
        <end position="244"/>
    </location>
</feature>
<dbReference type="Gene3D" id="3.40.50.300">
    <property type="entry name" value="P-loop containing nucleotide triphosphate hydrolases"/>
    <property type="match status" value="3"/>
</dbReference>
<dbReference type="SMART" id="SM00958">
    <property type="entry name" value="SecA_PP_bind"/>
    <property type="match status" value="1"/>
</dbReference>
<feature type="binding site" evidence="14">
    <location>
        <position position="491"/>
    </location>
    <ligand>
        <name>ATP</name>
        <dbReference type="ChEBI" id="CHEBI:30616"/>
    </ligand>
</feature>
<proteinExistence type="inferred from homology"/>
<comment type="subcellular location">
    <subcellularLocation>
        <location evidence="14">Cell membrane</location>
        <topology evidence="14">Peripheral membrane protein</topology>
        <orientation evidence="14">Cytoplasmic side</orientation>
    </subcellularLocation>
    <subcellularLocation>
        <location evidence="14">Cytoplasm</location>
    </subcellularLocation>
    <text evidence="14">Distribution is 50-50.</text>
</comment>
<dbReference type="SUPFAM" id="SSF81767">
    <property type="entry name" value="Pre-protein crosslinking domain of SecA"/>
    <property type="match status" value="1"/>
</dbReference>
<dbReference type="PROSITE" id="PS51192">
    <property type="entry name" value="HELICASE_ATP_BIND_1"/>
    <property type="match status" value="1"/>
</dbReference>
<keyword evidence="7" id="KW-0862">Zinc</keyword>
<dbReference type="PANTHER" id="PTHR30612:SF0">
    <property type="entry name" value="CHLOROPLAST PROTEIN-TRANSPORTING ATPASE"/>
    <property type="match status" value="1"/>
</dbReference>
<dbReference type="InterPro" id="IPR036266">
    <property type="entry name" value="SecA_Wing/Scaffold_sf"/>
</dbReference>
<dbReference type="EMBL" id="FPBV01000040">
    <property type="protein sequence ID" value="SFV07881.1"/>
    <property type="molecule type" value="Genomic_DNA"/>
</dbReference>
<dbReference type="InterPro" id="IPR011116">
    <property type="entry name" value="SecA_Wing/Scaffold"/>
</dbReference>
<evidence type="ECO:0000256" key="8">
    <source>
        <dbReference type="ARBA" id="ARBA00022840"/>
    </source>
</evidence>
<dbReference type="STRING" id="392015.SAMN05421543_1404"/>
<dbReference type="Pfam" id="PF07516">
    <property type="entry name" value="SecA_SW"/>
    <property type="match status" value="1"/>
</dbReference>
<evidence type="ECO:0000256" key="10">
    <source>
        <dbReference type="ARBA" id="ARBA00022967"/>
    </source>
</evidence>
<keyword evidence="2 14" id="KW-0813">Transport</keyword>
<dbReference type="FunFam" id="3.90.1440.10:FF:000001">
    <property type="entry name" value="Preprotein translocase subunit SecA"/>
    <property type="match status" value="1"/>
</dbReference>
<comment type="similarity">
    <text evidence="1 14 15">Belongs to the SecA family.</text>
</comment>
<dbReference type="PANTHER" id="PTHR30612">
    <property type="entry name" value="SECA INNER MEMBRANE COMPONENT OF SEC PROTEIN SECRETION SYSTEM"/>
    <property type="match status" value="1"/>
</dbReference>
<keyword evidence="9 14" id="KW-0653">Protein transport</keyword>
<dbReference type="GO" id="GO:0008564">
    <property type="term" value="F:protein-exporting ATPase activity"/>
    <property type="evidence" value="ECO:0007669"/>
    <property type="project" value="UniProtKB-EC"/>
</dbReference>
<evidence type="ECO:0000256" key="2">
    <source>
        <dbReference type="ARBA" id="ARBA00022448"/>
    </source>
</evidence>
<dbReference type="GO" id="GO:0005829">
    <property type="term" value="C:cytosol"/>
    <property type="evidence" value="ECO:0007669"/>
    <property type="project" value="TreeGrafter"/>
</dbReference>
<evidence type="ECO:0000256" key="7">
    <source>
        <dbReference type="ARBA" id="ARBA00022833"/>
    </source>
</evidence>
<dbReference type="PROSITE" id="PS01312">
    <property type="entry name" value="SECA"/>
    <property type="match status" value="1"/>
</dbReference>
<dbReference type="Gene3D" id="3.90.1440.10">
    <property type="entry name" value="SecA, preprotein cross-linking domain"/>
    <property type="match status" value="1"/>
</dbReference>
<evidence type="ECO:0000256" key="15">
    <source>
        <dbReference type="RuleBase" id="RU003874"/>
    </source>
</evidence>
<evidence type="ECO:0000256" key="12">
    <source>
        <dbReference type="ARBA" id="ARBA00023136"/>
    </source>
</evidence>
<keyword evidence="4 14" id="KW-0963">Cytoplasm</keyword>
<dbReference type="GO" id="GO:0005524">
    <property type="term" value="F:ATP binding"/>
    <property type="evidence" value="ECO:0007669"/>
    <property type="project" value="UniProtKB-UniRule"/>
</dbReference>
<dbReference type="InterPro" id="IPR001650">
    <property type="entry name" value="Helicase_C-like"/>
</dbReference>
<keyword evidence="6 14" id="KW-0547">Nucleotide-binding</keyword>
<dbReference type="SUPFAM" id="SSF81886">
    <property type="entry name" value="Helical scaffold and wing domains of SecA"/>
    <property type="match status" value="1"/>
</dbReference>
<evidence type="ECO:0000256" key="6">
    <source>
        <dbReference type="ARBA" id="ARBA00022741"/>
    </source>
</evidence>
<evidence type="ECO:0000256" key="13">
    <source>
        <dbReference type="ARBA" id="ARBA00034006"/>
    </source>
</evidence>
<dbReference type="GO" id="GO:0043952">
    <property type="term" value="P:protein transport by the Sec complex"/>
    <property type="evidence" value="ECO:0007669"/>
    <property type="project" value="TreeGrafter"/>
</dbReference>
<dbReference type="InterPro" id="IPR014001">
    <property type="entry name" value="Helicase_ATP-bd"/>
</dbReference>
<dbReference type="HAMAP" id="MF_01382">
    <property type="entry name" value="SecA"/>
    <property type="match status" value="1"/>
</dbReference>
<dbReference type="NCBIfam" id="TIGR00963">
    <property type="entry name" value="secA"/>
    <property type="match status" value="1"/>
</dbReference>
<comment type="subunit">
    <text evidence="14">Monomer and homodimer. Part of the essential Sec protein translocation apparatus which comprises SecA, SecYEG and auxiliary proteins SecDF. Other proteins may also be involved.</text>
</comment>
<dbReference type="OrthoDB" id="9805579at2"/>
<evidence type="ECO:0000256" key="14">
    <source>
        <dbReference type="HAMAP-Rule" id="MF_01382"/>
    </source>
</evidence>
<dbReference type="GO" id="GO:0065002">
    <property type="term" value="P:intracellular protein transmembrane transport"/>
    <property type="evidence" value="ECO:0007669"/>
    <property type="project" value="UniProtKB-UniRule"/>
</dbReference>
<dbReference type="SUPFAM" id="SSF52540">
    <property type="entry name" value="P-loop containing nucleoside triphosphate hydrolases"/>
    <property type="match status" value="2"/>
</dbReference>
<name>A0A1I7LDW9_9BACL</name>
<evidence type="ECO:0000256" key="9">
    <source>
        <dbReference type="ARBA" id="ARBA00022927"/>
    </source>
</evidence>
<comment type="catalytic activity">
    <reaction evidence="13 14">
        <text>ATP + H2O + cellular proteinSide 1 = ADP + phosphate + cellular proteinSide 2.</text>
        <dbReference type="EC" id="7.4.2.8"/>
    </reaction>
</comment>
<dbReference type="Pfam" id="PF21090">
    <property type="entry name" value="P-loop_SecA"/>
    <property type="match status" value="2"/>
</dbReference>
<dbReference type="RefSeq" id="WP_074956606.1">
    <property type="nucleotide sequence ID" value="NZ_FPBV01000040.1"/>
</dbReference>
<dbReference type="Pfam" id="PF01043">
    <property type="entry name" value="SecA_PP_bind"/>
    <property type="match status" value="1"/>
</dbReference>
<dbReference type="FunFam" id="3.40.50.300:FF:000429">
    <property type="entry name" value="Preprotein translocase subunit SecA"/>
    <property type="match status" value="1"/>
</dbReference>
<dbReference type="GO" id="GO:0006605">
    <property type="term" value="P:protein targeting"/>
    <property type="evidence" value="ECO:0007669"/>
    <property type="project" value="UniProtKB-UniRule"/>
</dbReference>
<dbReference type="CDD" id="cd18803">
    <property type="entry name" value="SF2_C_secA"/>
    <property type="match status" value="1"/>
</dbReference>
<organism evidence="19 20">
    <name type="scientific">Alicyclobacillus macrosporangiidus</name>
    <dbReference type="NCBI Taxonomy" id="392015"/>
    <lineage>
        <taxon>Bacteria</taxon>
        <taxon>Bacillati</taxon>
        <taxon>Bacillota</taxon>
        <taxon>Bacilli</taxon>
        <taxon>Bacillales</taxon>
        <taxon>Alicyclobacillaceae</taxon>
        <taxon>Alicyclobacillus</taxon>
    </lineage>
</organism>
<dbReference type="Proteomes" id="UP000183508">
    <property type="component" value="Unassembled WGS sequence"/>
</dbReference>
<evidence type="ECO:0000256" key="11">
    <source>
        <dbReference type="ARBA" id="ARBA00023010"/>
    </source>
</evidence>
<dbReference type="FunFam" id="3.40.50.300:FF:000081">
    <property type="entry name" value="Preprotein translocase subunit SecA"/>
    <property type="match status" value="1"/>
</dbReference>
<dbReference type="Gene3D" id="1.10.3060.10">
    <property type="entry name" value="Helical scaffold and wing domains of SecA"/>
    <property type="match status" value="1"/>
</dbReference>
<dbReference type="PROSITE" id="PS51194">
    <property type="entry name" value="HELICASE_CTER"/>
    <property type="match status" value="1"/>
</dbReference>